<dbReference type="InterPro" id="IPR051423">
    <property type="entry name" value="CD225/Dispanin"/>
</dbReference>
<comment type="subcellular location">
    <subcellularLocation>
        <location evidence="1">Membrane</location>
    </subcellularLocation>
</comment>
<dbReference type="OrthoDB" id="5989802at2759"/>
<keyword evidence="9" id="KW-1185">Reference proteome</keyword>
<organism evidence="8 9">
    <name type="scientific">Elysia chlorotica</name>
    <name type="common">Eastern emerald elysia</name>
    <name type="synonym">Sea slug</name>
    <dbReference type="NCBI Taxonomy" id="188477"/>
    <lineage>
        <taxon>Eukaryota</taxon>
        <taxon>Metazoa</taxon>
        <taxon>Spiralia</taxon>
        <taxon>Lophotrochozoa</taxon>
        <taxon>Mollusca</taxon>
        <taxon>Gastropoda</taxon>
        <taxon>Heterobranchia</taxon>
        <taxon>Euthyneura</taxon>
        <taxon>Panpulmonata</taxon>
        <taxon>Sacoglossa</taxon>
        <taxon>Placobranchoidea</taxon>
        <taxon>Plakobranchidae</taxon>
        <taxon>Elysia</taxon>
    </lineage>
</organism>
<feature type="region of interest" description="Disordered" evidence="6">
    <location>
        <begin position="1"/>
        <end position="57"/>
    </location>
</feature>
<dbReference type="GO" id="GO:0016020">
    <property type="term" value="C:membrane"/>
    <property type="evidence" value="ECO:0007669"/>
    <property type="project" value="UniProtKB-SubCell"/>
</dbReference>
<keyword evidence="4 7" id="KW-1133">Transmembrane helix</keyword>
<keyword evidence="5 7" id="KW-0472">Membrane</keyword>
<evidence type="ECO:0000256" key="6">
    <source>
        <dbReference type="SAM" id="MobiDB-lite"/>
    </source>
</evidence>
<dbReference type="PANTHER" id="PTHR14948">
    <property type="entry name" value="NG5"/>
    <property type="match status" value="1"/>
</dbReference>
<evidence type="ECO:0000256" key="7">
    <source>
        <dbReference type="SAM" id="Phobius"/>
    </source>
</evidence>
<dbReference type="EMBL" id="RQTK01000981">
    <property type="protein sequence ID" value="RUS73064.1"/>
    <property type="molecule type" value="Genomic_DNA"/>
</dbReference>
<evidence type="ECO:0000313" key="9">
    <source>
        <dbReference type="Proteomes" id="UP000271974"/>
    </source>
</evidence>
<evidence type="ECO:0000256" key="3">
    <source>
        <dbReference type="ARBA" id="ARBA00022692"/>
    </source>
</evidence>
<dbReference type="InterPro" id="IPR007593">
    <property type="entry name" value="CD225/Dispanin_fam"/>
</dbReference>
<comment type="similarity">
    <text evidence="2">Belongs to the CD225/Dispanin family.</text>
</comment>
<feature type="transmembrane region" description="Helical" evidence="7">
    <location>
        <begin position="78"/>
        <end position="97"/>
    </location>
</feature>
<evidence type="ECO:0000256" key="2">
    <source>
        <dbReference type="ARBA" id="ARBA00006843"/>
    </source>
</evidence>
<proteinExistence type="inferred from homology"/>
<evidence type="ECO:0000313" key="8">
    <source>
        <dbReference type="EMBL" id="RUS73064.1"/>
    </source>
</evidence>
<reference evidence="8 9" key="1">
    <citation type="submission" date="2019-01" db="EMBL/GenBank/DDBJ databases">
        <title>A draft genome assembly of the solar-powered sea slug Elysia chlorotica.</title>
        <authorList>
            <person name="Cai H."/>
            <person name="Li Q."/>
            <person name="Fang X."/>
            <person name="Li J."/>
            <person name="Curtis N.E."/>
            <person name="Altenburger A."/>
            <person name="Shibata T."/>
            <person name="Feng M."/>
            <person name="Maeda T."/>
            <person name="Schwartz J.A."/>
            <person name="Shigenobu S."/>
            <person name="Lundholm N."/>
            <person name="Nishiyama T."/>
            <person name="Yang H."/>
            <person name="Hasebe M."/>
            <person name="Li S."/>
            <person name="Pierce S.K."/>
            <person name="Wang J."/>
        </authorList>
    </citation>
    <scope>NUCLEOTIDE SEQUENCE [LARGE SCALE GENOMIC DNA]</scope>
    <source>
        <strain evidence="8">EC2010</strain>
        <tissue evidence="8">Whole organism of an adult</tissue>
    </source>
</reference>
<dbReference type="Pfam" id="PF04505">
    <property type="entry name" value="CD225"/>
    <property type="match status" value="1"/>
</dbReference>
<evidence type="ECO:0008006" key="10">
    <source>
        <dbReference type="Google" id="ProtNLM"/>
    </source>
</evidence>
<dbReference type="PANTHER" id="PTHR14948:SF25">
    <property type="entry name" value="DUF4190 DOMAIN-CONTAINING PROTEIN"/>
    <property type="match status" value="1"/>
</dbReference>
<evidence type="ECO:0000256" key="5">
    <source>
        <dbReference type="ARBA" id="ARBA00023136"/>
    </source>
</evidence>
<gene>
    <name evidence="8" type="ORF">EGW08_019179</name>
</gene>
<dbReference type="AlphaFoldDB" id="A0A3S1B1Z6"/>
<name>A0A3S1B1Z6_ELYCH</name>
<protein>
    <recommendedName>
        <fullName evidence="10">Interferon-induced transmembrane protein</fullName>
    </recommendedName>
</protein>
<keyword evidence="3 7" id="KW-0812">Transmembrane</keyword>
<dbReference type="Proteomes" id="UP000271974">
    <property type="component" value="Unassembled WGS sequence"/>
</dbReference>
<feature type="compositionally biased region" description="Pro residues" evidence="6">
    <location>
        <begin position="27"/>
        <end position="37"/>
    </location>
</feature>
<comment type="caution">
    <text evidence="8">The sequence shown here is derived from an EMBL/GenBank/DDBJ whole genome shotgun (WGS) entry which is preliminary data.</text>
</comment>
<accession>A0A3S1B1Z6</accession>
<evidence type="ECO:0000256" key="4">
    <source>
        <dbReference type="ARBA" id="ARBA00022989"/>
    </source>
</evidence>
<feature type="transmembrane region" description="Helical" evidence="7">
    <location>
        <begin position="124"/>
        <end position="145"/>
    </location>
</feature>
<evidence type="ECO:0000256" key="1">
    <source>
        <dbReference type="ARBA" id="ARBA00004370"/>
    </source>
</evidence>
<sequence length="155" mass="16407">MENNGYAQGEQPPPYSNEKPTAEPQLQPQPYPQPQLQPQPYGGYGYPNQPPAPGQPAVVMVAPEAQVMKAGPEVEDNMIISIVSIFFCCLLGIIATIKASDSKEALKRGDIETAQRQASTAGKLAKAAIIIGIVCCAISIVSSIISASMGSSRYD</sequence>